<dbReference type="InterPro" id="IPR001173">
    <property type="entry name" value="Glyco_trans_2-like"/>
</dbReference>
<evidence type="ECO:0000256" key="1">
    <source>
        <dbReference type="ARBA" id="ARBA00022676"/>
    </source>
</evidence>
<reference evidence="5" key="1">
    <citation type="journal article" date="2019" name="Int. J. Syst. Evol. Microbiol.">
        <title>The Global Catalogue of Microorganisms (GCM) 10K type strain sequencing project: providing services to taxonomists for standard genome sequencing and annotation.</title>
        <authorList>
            <consortium name="The Broad Institute Genomics Platform"/>
            <consortium name="The Broad Institute Genome Sequencing Center for Infectious Disease"/>
            <person name="Wu L."/>
            <person name="Ma J."/>
        </authorList>
    </citation>
    <scope>NUCLEOTIDE SEQUENCE [LARGE SCALE GENOMIC DNA]</scope>
    <source>
        <strain evidence="5">CCM 9110</strain>
    </source>
</reference>
<dbReference type="SUPFAM" id="SSF53448">
    <property type="entry name" value="Nucleotide-diphospho-sugar transferases"/>
    <property type="match status" value="1"/>
</dbReference>
<dbReference type="EMBL" id="JBHTOA010000011">
    <property type="protein sequence ID" value="MFD1397954.1"/>
    <property type="molecule type" value="Genomic_DNA"/>
</dbReference>
<dbReference type="PANTHER" id="PTHR22916:SF51">
    <property type="entry name" value="GLYCOSYLTRANSFERASE EPSH-RELATED"/>
    <property type="match status" value="1"/>
</dbReference>
<sequence length="260" mass="29239">MTTPLVSVIVPIYNIAPYVQRGLASLLAQDYRNLQLILVDDHSDDDSAAVIAAYAKQDARIEPVYLPRNRGVSAARNAGLAVARGLYVAFMDGDDWLAPDYISRFVTTLEQGPYDILVSPFYVDDPTASTVPNRLLKDRVLTRKQFIRGMLAPVGVIRGYLWNKFYRRSIIESAPLRFDERVAIMEDELFNVEYALAASRFYYLGAPAYHHVIRADSATQSIGVIGALPKQITALWSIQRLIRTRYQSGAVPEEPLRSER</sequence>
<keyword evidence="1" id="KW-0328">Glycosyltransferase</keyword>
<organism evidence="4 5">
    <name type="scientific">Lacticaseibacillus suilingensis</name>
    <dbReference type="NCBI Taxonomy" id="2799577"/>
    <lineage>
        <taxon>Bacteria</taxon>
        <taxon>Bacillati</taxon>
        <taxon>Bacillota</taxon>
        <taxon>Bacilli</taxon>
        <taxon>Lactobacillales</taxon>
        <taxon>Lactobacillaceae</taxon>
        <taxon>Lacticaseibacillus</taxon>
    </lineage>
</organism>
<comment type="caution">
    <text evidence="4">The sequence shown here is derived from an EMBL/GenBank/DDBJ whole genome shotgun (WGS) entry which is preliminary data.</text>
</comment>
<gene>
    <name evidence="4" type="ORF">ACFQ41_01370</name>
</gene>
<evidence type="ECO:0000313" key="5">
    <source>
        <dbReference type="Proteomes" id="UP001597199"/>
    </source>
</evidence>
<evidence type="ECO:0000256" key="2">
    <source>
        <dbReference type="ARBA" id="ARBA00022679"/>
    </source>
</evidence>
<evidence type="ECO:0000259" key="3">
    <source>
        <dbReference type="Pfam" id="PF00535"/>
    </source>
</evidence>
<accession>A0ABW4BBV6</accession>
<dbReference type="Proteomes" id="UP001597199">
    <property type="component" value="Unassembled WGS sequence"/>
</dbReference>
<dbReference type="InterPro" id="IPR029044">
    <property type="entry name" value="Nucleotide-diphossugar_trans"/>
</dbReference>
<dbReference type="RefSeq" id="WP_204119064.1">
    <property type="nucleotide sequence ID" value="NZ_BOLV01000010.1"/>
</dbReference>
<evidence type="ECO:0000313" key="4">
    <source>
        <dbReference type="EMBL" id="MFD1397954.1"/>
    </source>
</evidence>
<dbReference type="CDD" id="cd00761">
    <property type="entry name" value="Glyco_tranf_GTA_type"/>
    <property type="match status" value="1"/>
</dbReference>
<feature type="domain" description="Glycosyltransferase 2-like" evidence="3">
    <location>
        <begin position="7"/>
        <end position="171"/>
    </location>
</feature>
<dbReference type="PANTHER" id="PTHR22916">
    <property type="entry name" value="GLYCOSYLTRANSFERASE"/>
    <property type="match status" value="1"/>
</dbReference>
<dbReference type="Pfam" id="PF00535">
    <property type="entry name" value="Glycos_transf_2"/>
    <property type="match status" value="1"/>
</dbReference>
<name>A0ABW4BBV6_9LACO</name>
<keyword evidence="5" id="KW-1185">Reference proteome</keyword>
<keyword evidence="2" id="KW-0808">Transferase</keyword>
<protein>
    <submittedName>
        <fullName evidence="4">Glycosyltransferase family 2 protein</fullName>
    </submittedName>
</protein>
<proteinExistence type="predicted"/>
<dbReference type="Gene3D" id="3.90.550.10">
    <property type="entry name" value="Spore Coat Polysaccharide Biosynthesis Protein SpsA, Chain A"/>
    <property type="match status" value="1"/>
</dbReference>